<protein>
    <submittedName>
        <fullName evidence="2">Uncharacterized protein</fullName>
    </submittedName>
</protein>
<feature type="region of interest" description="Disordered" evidence="1">
    <location>
        <begin position="60"/>
        <end position="87"/>
    </location>
</feature>
<feature type="compositionally biased region" description="Basic and acidic residues" evidence="1">
    <location>
        <begin position="71"/>
        <end position="87"/>
    </location>
</feature>
<proteinExistence type="predicted"/>
<evidence type="ECO:0000256" key="1">
    <source>
        <dbReference type="SAM" id="MobiDB-lite"/>
    </source>
</evidence>
<accession>A0A5C3PD54</accession>
<gene>
    <name evidence="2" type="ORF">K466DRAFT_491203</name>
</gene>
<evidence type="ECO:0000313" key="2">
    <source>
        <dbReference type="EMBL" id="TFK87242.1"/>
    </source>
</evidence>
<reference evidence="2 3" key="1">
    <citation type="journal article" date="2019" name="Nat. Ecol. Evol.">
        <title>Megaphylogeny resolves global patterns of mushroom evolution.</title>
        <authorList>
            <person name="Varga T."/>
            <person name="Krizsan K."/>
            <person name="Foldi C."/>
            <person name="Dima B."/>
            <person name="Sanchez-Garcia M."/>
            <person name="Sanchez-Ramirez S."/>
            <person name="Szollosi G.J."/>
            <person name="Szarkandi J.G."/>
            <person name="Papp V."/>
            <person name="Albert L."/>
            <person name="Andreopoulos W."/>
            <person name="Angelini C."/>
            <person name="Antonin V."/>
            <person name="Barry K.W."/>
            <person name="Bougher N.L."/>
            <person name="Buchanan P."/>
            <person name="Buyck B."/>
            <person name="Bense V."/>
            <person name="Catcheside P."/>
            <person name="Chovatia M."/>
            <person name="Cooper J."/>
            <person name="Damon W."/>
            <person name="Desjardin D."/>
            <person name="Finy P."/>
            <person name="Geml J."/>
            <person name="Haridas S."/>
            <person name="Hughes K."/>
            <person name="Justo A."/>
            <person name="Karasinski D."/>
            <person name="Kautmanova I."/>
            <person name="Kiss B."/>
            <person name="Kocsube S."/>
            <person name="Kotiranta H."/>
            <person name="LaButti K.M."/>
            <person name="Lechner B.E."/>
            <person name="Liimatainen K."/>
            <person name="Lipzen A."/>
            <person name="Lukacs Z."/>
            <person name="Mihaltcheva S."/>
            <person name="Morgado L.N."/>
            <person name="Niskanen T."/>
            <person name="Noordeloos M.E."/>
            <person name="Ohm R.A."/>
            <person name="Ortiz-Santana B."/>
            <person name="Ovrebo C."/>
            <person name="Racz N."/>
            <person name="Riley R."/>
            <person name="Savchenko A."/>
            <person name="Shiryaev A."/>
            <person name="Soop K."/>
            <person name="Spirin V."/>
            <person name="Szebenyi C."/>
            <person name="Tomsovsky M."/>
            <person name="Tulloss R.E."/>
            <person name="Uehling J."/>
            <person name="Grigoriev I.V."/>
            <person name="Vagvolgyi C."/>
            <person name="Papp T."/>
            <person name="Martin F.M."/>
            <person name="Miettinen O."/>
            <person name="Hibbett D.S."/>
            <person name="Nagy L.G."/>
        </authorList>
    </citation>
    <scope>NUCLEOTIDE SEQUENCE [LARGE SCALE GENOMIC DNA]</scope>
    <source>
        <strain evidence="2 3">HHB13444</strain>
    </source>
</reference>
<dbReference type="AlphaFoldDB" id="A0A5C3PD54"/>
<dbReference type="EMBL" id="ML211162">
    <property type="protein sequence ID" value="TFK87242.1"/>
    <property type="molecule type" value="Genomic_DNA"/>
</dbReference>
<keyword evidence="3" id="KW-1185">Reference proteome</keyword>
<organism evidence="2 3">
    <name type="scientific">Polyporus arcularius HHB13444</name>
    <dbReference type="NCBI Taxonomy" id="1314778"/>
    <lineage>
        <taxon>Eukaryota</taxon>
        <taxon>Fungi</taxon>
        <taxon>Dikarya</taxon>
        <taxon>Basidiomycota</taxon>
        <taxon>Agaricomycotina</taxon>
        <taxon>Agaricomycetes</taxon>
        <taxon>Polyporales</taxon>
        <taxon>Polyporaceae</taxon>
        <taxon>Polyporus</taxon>
    </lineage>
</organism>
<dbReference type="InParanoid" id="A0A5C3PD54"/>
<evidence type="ECO:0000313" key="3">
    <source>
        <dbReference type="Proteomes" id="UP000308197"/>
    </source>
</evidence>
<dbReference type="Proteomes" id="UP000308197">
    <property type="component" value="Unassembled WGS sequence"/>
</dbReference>
<dbReference type="STRING" id="1314778.A0A5C3PD54"/>
<name>A0A5C3PD54_9APHY</name>
<sequence length="401" mass="44387">MVETDQLKARLTQLDCLPQQVKEVQRKLEQEQESSNKAWELYEGAVAEAQQLRERLTQVEDEAKNSGARASKLEQAHADAERARRSSVDLLEARTNELREAQIFLTKIDDVSDNEVVHIVETLNAQVARIAAAVSRAPQFQFESRKDAAVVEKAVRRIEHYAWLGPSLVSSLRAADPARNNSLVQTALQAGMVSYARWLATSWEFGVMDPRGLLEGVYMAIREREPQSVAGRWRALCRTHVKALLETGEAQTQRLFKTLAGIVADVLVIYGASGTWEDVSDVVTQTFERDLHEVISLALQFQWTAGEKIVSRDFSVFAAEPDLAFDPLSMQDERADQRKTTASIRKGSVLCTTHLGLLFERKSGGKGGSGDVDSTLLLKPKVVLRSGLGKTSQVASGRVAT</sequence>